<evidence type="ECO:0000313" key="1">
    <source>
        <dbReference type="EMBL" id="MBB4948534.1"/>
    </source>
</evidence>
<organism evidence="1 2">
    <name type="scientific">Kitasatospora gansuensis</name>
    <dbReference type="NCBI Taxonomy" id="258050"/>
    <lineage>
        <taxon>Bacteria</taxon>
        <taxon>Bacillati</taxon>
        <taxon>Actinomycetota</taxon>
        <taxon>Actinomycetes</taxon>
        <taxon>Kitasatosporales</taxon>
        <taxon>Streptomycetaceae</taxon>
        <taxon>Kitasatospora</taxon>
    </lineage>
</organism>
<dbReference type="Proteomes" id="UP000573327">
    <property type="component" value="Unassembled WGS sequence"/>
</dbReference>
<keyword evidence="2" id="KW-1185">Reference proteome</keyword>
<comment type="caution">
    <text evidence="1">The sequence shown here is derived from an EMBL/GenBank/DDBJ whole genome shotgun (WGS) entry which is preliminary data.</text>
</comment>
<gene>
    <name evidence="1" type="ORF">F4556_004069</name>
</gene>
<proteinExistence type="predicted"/>
<protein>
    <submittedName>
        <fullName evidence="1">Uncharacterized protein</fullName>
    </submittedName>
</protein>
<dbReference type="AlphaFoldDB" id="A0A7W7SDL7"/>
<sequence length="51" mass="5394">MSVPAPEQPAEEVITFPGGFILLPPDPNPLPLPELPQDEVPAALPVDVELP</sequence>
<accession>A0A7W7SDL7</accession>
<dbReference type="RefSeq" id="WP_184918259.1">
    <property type="nucleotide sequence ID" value="NZ_JACHJR010000001.1"/>
</dbReference>
<reference evidence="1 2" key="1">
    <citation type="submission" date="2020-08" db="EMBL/GenBank/DDBJ databases">
        <title>Sequencing the genomes of 1000 actinobacteria strains.</title>
        <authorList>
            <person name="Klenk H.-P."/>
        </authorList>
    </citation>
    <scope>NUCLEOTIDE SEQUENCE [LARGE SCALE GENOMIC DNA]</scope>
    <source>
        <strain evidence="1 2">DSM 44786</strain>
    </source>
</reference>
<dbReference type="EMBL" id="JACHJR010000001">
    <property type="protein sequence ID" value="MBB4948534.1"/>
    <property type="molecule type" value="Genomic_DNA"/>
</dbReference>
<evidence type="ECO:0000313" key="2">
    <source>
        <dbReference type="Proteomes" id="UP000573327"/>
    </source>
</evidence>
<name>A0A7W7SDL7_9ACTN</name>